<dbReference type="STRING" id="317619.GCA_000332315_03021"/>
<organism evidence="4 5">
    <name type="scientific">Prochlorothrix hollandica PCC 9006 = CALU 1027</name>
    <dbReference type="NCBI Taxonomy" id="317619"/>
    <lineage>
        <taxon>Bacteria</taxon>
        <taxon>Bacillati</taxon>
        <taxon>Cyanobacteriota</taxon>
        <taxon>Cyanophyceae</taxon>
        <taxon>Prochlorotrichales</taxon>
        <taxon>Prochlorotrichaceae</taxon>
        <taxon>Prochlorothrix</taxon>
    </lineage>
</organism>
<comment type="caution">
    <text evidence="4">The sequence shown here is derived from an EMBL/GenBank/DDBJ whole genome shotgun (WGS) entry which is preliminary data.</text>
</comment>
<evidence type="ECO:0000256" key="1">
    <source>
        <dbReference type="ARBA" id="ARBA00038088"/>
    </source>
</evidence>
<evidence type="ECO:0000259" key="3">
    <source>
        <dbReference type="SMART" id="SM00382"/>
    </source>
</evidence>
<dbReference type="InterPro" id="IPR052381">
    <property type="entry name" value="AAA_domain_protein"/>
</dbReference>
<protein>
    <recommendedName>
        <fullName evidence="2">Uncharacterized AAA domain-containing protein ycf46</fullName>
    </recommendedName>
</protein>
<comment type="similarity">
    <text evidence="1">Belongs to the AAA ATPase family. Highly divergent.</text>
</comment>
<dbReference type="Proteomes" id="UP000034681">
    <property type="component" value="Unassembled WGS sequence"/>
</dbReference>
<dbReference type="InterPro" id="IPR041569">
    <property type="entry name" value="AAA_lid_3"/>
</dbReference>
<dbReference type="eggNOG" id="COG0464">
    <property type="taxonomic scope" value="Bacteria"/>
</dbReference>
<dbReference type="Gene3D" id="3.40.50.300">
    <property type="entry name" value="P-loop containing nucleotide triphosphate hydrolases"/>
    <property type="match status" value="1"/>
</dbReference>
<keyword evidence="5" id="KW-1185">Reference proteome</keyword>
<evidence type="ECO:0000313" key="4">
    <source>
        <dbReference type="EMBL" id="KKI98129.1"/>
    </source>
</evidence>
<dbReference type="InterPro" id="IPR003959">
    <property type="entry name" value="ATPase_AAA_core"/>
</dbReference>
<dbReference type="Pfam" id="PF17862">
    <property type="entry name" value="AAA_lid_3"/>
    <property type="match status" value="1"/>
</dbReference>
<dbReference type="InterPro" id="IPR027417">
    <property type="entry name" value="P-loop_NTPase"/>
</dbReference>
<dbReference type="Gene3D" id="1.10.8.60">
    <property type="match status" value="1"/>
</dbReference>
<sequence length="506" mass="56980">MKEELSVLIKAQYPLIYLVTYEEERAEQEIDRILHQDHPQRRFLVWTETLGFIEYGQPRTNPSHNTLSPQAAIDRVIRDTEPGLYIFRDLHPFLESPTVIRRLRDAISDIKGTDKTIILMSPVQKIPVELQTEVVVIDFALPNLQALDQVLSQQLRQPATPPTPALTSTAREKLLKAALGLTRDEAEKVYRKAQVMRGRLTEADVDVVLTEKKQLIRRNGILEYIEEDQTMESIGGLEELKHWLRQRSNAFSESARQYGLPQPKGMLILGVPGCGKSLIAKTTSLLWGLPLLRLDMGRVYDGSTVGRSEANLRGALKTAESISPCILFIDEVDKAFAGGAGSADSDGGTSSRIFGSFLTWMQEKTLPVFVMATANRIERLPGEFLRKGRFDEIFFVDLPTAEERSEIFTIHLNKRNRALDRFDTEQLAKISEGFSGAEIEQALISAMYEAFAQGREFTQLDIIAAIKSTLPLSKTMSEQVAALRDWARQRARPAASAVAEYQRMEF</sequence>
<gene>
    <name evidence="4" type="ORF">PROH_20740</name>
</gene>
<accession>A0A0M2PPD9</accession>
<dbReference type="GO" id="GO:0016887">
    <property type="term" value="F:ATP hydrolysis activity"/>
    <property type="evidence" value="ECO:0007669"/>
    <property type="project" value="InterPro"/>
</dbReference>
<reference evidence="4" key="1">
    <citation type="submission" date="2012-04" db="EMBL/GenBank/DDBJ databases">
        <authorList>
            <person name="Borisov I.G."/>
            <person name="Ivanikova N.V."/>
            <person name="Pinevich A.V."/>
        </authorList>
    </citation>
    <scope>NUCLEOTIDE SEQUENCE</scope>
    <source>
        <strain evidence="4">CALU 1027</strain>
    </source>
</reference>
<dbReference type="RefSeq" id="WP_017713278.1">
    <property type="nucleotide sequence ID" value="NZ_KB235939.1"/>
</dbReference>
<dbReference type="GO" id="GO:0005524">
    <property type="term" value="F:ATP binding"/>
    <property type="evidence" value="ECO:0007669"/>
    <property type="project" value="InterPro"/>
</dbReference>
<dbReference type="PANTHER" id="PTHR42960">
    <property type="entry name" value="YCF46 PROTEIN"/>
    <property type="match status" value="1"/>
</dbReference>
<dbReference type="SUPFAM" id="SSF52540">
    <property type="entry name" value="P-loop containing nucleoside triphosphate hydrolases"/>
    <property type="match status" value="1"/>
</dbReference>
<name>A0A0M2PPD9_PROHO</name>
<evidence type="ECO:0000313" key="5">
    <source>
        <dbReference type="Proteomes" id="UP000034681"/>
    </source>
</evidence>
<dbReference type="Pfam" id="PF00004">
    <property type="entry name" value="AAA"/>
    <property type="match status" value="1"/>
</dbReference>
<dbReference type="EMBL" id="AJTX02000010">
    <property type="protein sequence ID" value="KKI98129.1"/>
    <property type="molecule type" value="Genomic_DNA"/>
</dbReference>
<evidence type="ECO:0000256" key="2">
    <source>
        <dbReference type="ARBA" id="ARBA00040480"/>
    </source>
</evidence>
<dbReference type="SMART" id="SM00382">
    <property type="entry name" value="AAA"/>
    <property type="match status" value="1"/>
</dbReference>
<dbReference type="AlphaFoldDB" id="A0A0M2PPD9"/>
<dbReference type="OrthoDB" id="9809379at2"/>
<dbReference type="PANTHER" id="PTHR42960:SF2">
    <property type="entry name" value="CELL DIVISION CYCLE PROTEIN"/>
    <property type="match status" value="1"/>
</dbReference>
<feature type="domain" description="AAA+ ATPase" evidence="3">
    <location>
        <begin position="262"/>
        <end position="400"/>
    </location>
</feature>
<dbReference type="InterPro" id="IPR003593">
    <property type="entry name" value="AAA+_ATPase"/>
</dbReference>
<proteinExistence type="inferred from homology"/>